<evidence type="ECO:0000313" key="2">
    <source>
        <dbReference type="EMBL" id="KAJ7205552.1"/>
    </source>
</evidence>
<keyword evidence="1" id="KW-0175">Coiled coil</keyword>
<accession>A0AAD6V8E4</accession>
<dbReference type="EMBL" id="JARJCW010000043">
    <property type="protein sequence ID" value="KAJ7205552.1"/>
    <property type="molecule type" value="Genomic_DNA"/>
</dbReference>
<reference evidence="2" key="1">
    <citation type="submission" date="2023-03" db="EMBL/GenBank/DDBJ databases">
        <title>Massive genome expansion in bonnet fungi (Mycena s.s.) driven by repeated elements and novel gene families across ecological guilds.</title>
        <authorList>
            <consortium name="Lawrence Berkeley National Laboratory"/>
            <person name="Harder C.B."/>
            <person name="Miyauchi S."/>
            <person name="Viragh M."/>
            <person name="Kuo A."/>
            <person name="Thoen E."/>
            <person name="Andreopoulos B."/>
            <person name="Lu D."/>
            <person name="Skrede I."/>
            <person name="Drula E."/>
            <person name="Henrissat B."/>
            <person name="Morin E."/>
            <person name="Kohler A."/>
            <person name="Barry K."/>
            <person name="LaButti K."/>
            <person name="Morin E."/>
            <person name="Salamov A."/>
            <person name="Lipzen A."/>
            <person name="Mereny Z."/>
            <person name="Hegedus B."/>
            <person name="Baldrian P."/>
            <person name="Stursova M."/>
            <person name="Weitz H."/>
            <person name="Taylor A."/>
            <person name="Grigoriev I.V."/>
            <person name="Nagy L.G."/>
            <person name="Martin F."/>
            <person name="Kauserud H."/>
        </authorList>
    </citation>
    <scope>NUCLEOTIDE SEQUENCE</scope>
    <source>
        <strain evidence="2">9144</strain>
    </source>
</reference>
<gene>
    <name evidence="2" type="ORF">GGX14DRAFT_568888</name>
</gene>
<proteinExistence type="predicted"/>
<dbReference type="Gene3D" id="3.80.10.10">
    <property type="entry name" value="Ribonuclease Inhibitor"/>
    <property type="match status" value="1"/>
</dbReference>
<dbReference type="InterPro" id="IPR032675">
    <property type="entry name" value="LRR_dom_sf"/>
</dbReference>
<protein>
    <recommendedName>
        <fullName evidence="4">F-box domain-containing protein</fullName>
    </recommendedName>
</protein>
<evidence type="ECO:0000313" key="3">
    <source>
        <dbReference type="Proteomes" id="UP001219525"/>
    </source>
</evidence>
<evidence type="ECO:0000256" key="1">
    <source>
        <dbReference type="SAM" id="Coils"/>
    </source>
</evidence>
<organism evidence="2 3">
    <name type="scientific">Mycena pura</name>
    <dbReference type="NCBI Taxonomy" id="153505"/>
    <lineage>
        <taxon>Eukaryota</taxon>
        <taxon>Fungi</taxon>
        <taxon>Dikarya</taxon>
        <taxon>Basidiomycota</taxon>
        <taxon>Agaricomycotina</taxon>
        <taxon>Agaricomycetes</taxon>
        <taxon>Agaricomycetidae</taxon>
        <taxon>Agaricales</taxon>
        <taxon>Marasmiineae</taxon>
        <taxon>Mycenaceae</taxon>
        <taxon>Mycena</taxon>
    </lineage>
</organism>
<evidence type="ECO:0008006" key="4">
    <source>
        <dbReference type="Google" id="ProtNLM"/>
    </source>
</evidence>
<comment type="caution">
    <text evidence="2">The sequence shown here is derived from an EMBL/GenBank/DDBJ whole genome shotgun (WGS) entry which is preliminary data.</text>
</comment>
<keyword evidence="3" id="KW-1185">Reference proteome</keyword>
<sequence length="435" mass="49246">MLVDLQQLRARINRLSTEIAVQEEVLKKLEQEKSLAQRQLNGVLDPLARLPVEISLDIFRYCLPPVPWRTPMESDTPHGFPLQLLNICNTWTDIALSDLSLWASIQIIFPCSEGFRELLKVWLRRAGNHSLSISLCNPREIDYATAGIVWGHGKQLKHLEIYNDRENEDQDSDSGEPIGFDQPIDLFGGKEPASLPSLETLIIGRATYCPPYFALQIFELLRRAPNLVECIFARVPMVGDSDTAEKLVLPNLRRLIFEELPRYSNDDKILKHLSLPALETLSLPMRLSDDDLLSFLKRSSPPLQELSVGHGGRCPDSCLCLIPTLTQFRGRLSLPVVEGFFAALAESPSLLPNLRSLFVRPTYDTIPDSFWRQLFRAASARRNRGERESPNFHVKLRWGLEPSEMPTDIVAKFGNLDGVSISLSATNEPEWKHTF</sequence>
<feature type="coiled-coil region" evidence="1">
    <location>
        <begin position="5"/>
        <end position="39"/>
    </location>
</feature>
<dbReference type="AlphaFoldDB" id="A0AAD6V8E4"/>
<dbReference type="Proteomes" id="UP001219525">
    <property type="component" value="Unassembled WGS sequence"/>
</dbReference>
<name>A0AAD6V8E4_9AGAR</name>
<dbReference type="SUPFAM" id="SSF52047">
    <property type="entry name" value="RNI-like"/>
    <property type="match status" value="1"/>
</dbReference>